<accession>A0A8K1GZE9</accession>
<dbReference type="EMBL" id="SWJQ01000007">
    <property type="protein sequence ID" value="TRZ26666.1"/>
    <property type="molecule type" value="Genomic_DNA"/>
</dbReference>
<protein>
    <submittedName>
        <fullName evidence="1">Uncharacterized protein</fullName>
    </submittedName>
</protein>
<organism evidence="1 2">
    <name type="scientific">Zosterops borbonicus</name>
    <dbReference type="NCBI Taxonomy" id="364589"/>
    <lineage>
        <taxon>Eukaryota</taxon>
        <taxon>Metazoa</taxon>
        <taxon>Chordata</taxon>
        <taxon>Craniata</taxon>
        <taxon>Vertebrata</taxon>
        <taxon>Euteleostomi</taxon>
        <taxon>Archelosauria</taxon>
        <taxon>Archosauria</taxon>
        <taxon>Dinosauria</taxon>
        <taxon>Saurischia</taxon>
        <taxon>Theropoda</taxon>
        <taxon>Coelurosauria</taxon>
        <taxon>Aves</taxon>
        <taxon>Neognathae</taxon>
        <taxon>Neoaves</taxon>
        <taxon>Telluraves</taxon>
        <taxon>Australaves</taxon>
        <taxon>Passeriformes</taxon>
        <taxon>Sylvioidea</taxon>
        <taxon>Zosteropidae</taxon>
        <taxon>Zosterops</taxon>
    </lineage>
</organism>
<reference evidence="1" key="1">
    <citation type="submission" date="2019-04" db="EMBL/GenBank/DDBJ databases">
        <title>Genome assembly of Zosterops borbonicus 15179.</title>
        <authorList>
            <person name="Leroy T."/>
            <person name="Anselmetti Y."/>
            <person name="Tilak M.-K."/>
            <person name="Nabholz B."/>
        </authorList>
    </citation>
    <scope>NUCLEOTIDE SEQUENCE</scope>
    <source>
        <strain evidence="1">HGM_15179</strain>
        <tissue evidence="1">Muscle</tissue>
    </source>
</reference>
<name>A0A8K1GZE9_9PASS</name>
<gene>
    <name evidence="1" type="ORF">HGM15179_000437</name>
</gene>
<evidence type="ECO:0000313" key="2">
    <source>
        <dbReference type="Proteomes" id="UP000796761"/>
    </source>
</evidence>
<keyword evidence="2" id="KW-1185">Reference proteome</keyword>
<evidence type="ECO:0000313" key="1">
    <source>
        <dbReference type="EMBL" id="TRZ26666.1"/>
    </source>
</evidence>
<comment type="caution">
    <text evidence="1">The sequence shown here is derived from an EMBL/GenBank/DDBJ whole genome shotgun (WGS) entry which is preliminary data.</text>
</comment>
<sequence>MVKTMVRQIVLLQPMEAHGKVLIHLQTLGVPTLEQKLAGNLAQDMAKNIWELLSPVKLVGILPLSFMETDFSMEFSALIALQGIVVTHTCAGPDTLPVESYKIGLGPSIQPVQIPLQSHPVIWHTNSPTPLGVICEFDEGALNLIIQIIDKDIKQD</sequence>
<dbReference type="AlphaFoldDB" id="A0A8K1GZE9"/>
<proteinExistence type="predicted"/>
<dbReference type="Proteomes" id="UP000796761">
    <property type="component" value="Unassembled WGS sequence"/>
</dbReference>